<dbReference type="EMBL" id="JH993043">
    <property type="protein sequence ID" value="EKX38979.1"/>
    <property type="molecule type" value="Genomic_DNA"/>
</dbReference>
<protein>
    <recommendedName>
        <fullName evidence="1">A to I editase domain-containing protein</fullName>
    </recommendedName>
</protein>
<proteinExistence type="predicted"/>
<keyword evidence="4" id="KW-1185">Reference proteome</keyword>
<dbReference type="GO" id="GO:0005737">
    <property type="term" value="C:cytoplasm"/>
    <property type="evidence" value="ECO:0007669"/>
    <property type="project" value="TreeGrafter"/>
</dbReference>
<dbReference type="OMA" id="SAPCCDE"/>
<feature type="domain" description="A to I editase" evidence="1">
    <location>
        <begin position="70"/>
        <end position="168"/>
    </location>
</feature>
<dbReference type="OrthoDB" id="10268011at2759"/>
<dbReference type="KEGG" id="gtt:GUITHDRAFT_165055"/>
<reference evidence="2 4" key="1">
    <citation type="journal article" date="2012" name="Nature">
        <title>Algal genomes reveal evolutionary mosaicism and the fate of nucleomorphs.</title>
        <authorList>
            <consortium name="DOE Joint Genome Institute"/>
            <person name="Curtis B.A."/>
            <person name="Tanifuji G."/>
            <person name="Burki F."/>
            <person name="Gruber A."/>
            <person name="Irimia M."/>
            <person name="Maruyama S."/>
            <person name="Arias M.C."/>
            <person name="Ball S.G."/>
            <person name="Gile G.H."/>
            <person name="Hirakawa Y."/>
            <person name="Hopkins J.F."/>
            <person name="Kuo A."/>
            <person name="Rensing S.A."/>
            <person name="Schmutz J."/>
            <person name="Symeonidi A."/>
            <person name="Elias M."/>
            <person name="Eveleigh R.J."/>
            <person name="Herman E.K."/>
            <person name="Klute M.J."/>
            <person name="Nakayama T."/>
            <person name="Obornik M."/>
            <person name="Reyes-Prieto A."/>
            <person name="Armbrust E.V."/>
            <person name="Aves S.J."/>
            <person name="Beiko R.G."/>
            <person name="Coutinho P."/>
            <person name="Dacks J.B."/>
            <person name="Durnford D.G."/>
            <person name="Fast N.M."/>
            <person name="Green B.R."/>
            <person name="Grisdale C.J."/>
            <person name="Hempel F."/>
            <person name="Henrissat B."/>
            <person name="Hoppner M.P."/>
            <person name="Ishida K."/>
            <person name="Kim E."/>
            <person name="Koreny L."/>
            <person name="Kroth P.G."/>
            <person name="Liu Y."/>
            <person name="Malik S.B."/>
            <person name="Maier U.G."/>
            <person name="McRose D."/>
            <person name="Mock T."/>
            <person name="Neilson J.A."/>
            <person name="Onodera N.T."/>
            <person name="Poole A.M."/>
            <person name="Pritham E.J."/>
            <person name="Richards T.A."/>
            <person name="Rocap G."/>
            <person name="Roy S.W."/>
            <person name="Sarai C."/>
            <person name="Schaack S."/>
            <person name="Shirato S."/>
            <person name="Slamovits C.H."/>
            <person name="Spencer D.F."/>
            <person name="Suzuki S."/>
            <person name="Worden A.Z."/>
            <person name="Zauner S."/>
            <person name="Barry K."/>
            <person name="Bell C."/>
            <person name="Bharti A.K."/>
            <person name="Crow J.A."/>
            <person name="Grimwood J."/>
            <person name="Kramer R."/>
            <person name="Lindquist E."/>
            <person name="Lucas S."/>
            <person name="Salamov A."/>
            <person name="McFadden G.I."/>
            <person name="Lane C.E."/>
            <person name="Keeling P.J."/>
            <person name="Gray M.W."/>
            <person name="Grigoriev I.V."/>
            <person name="Archibald J.M."/>
        </authorList>
    </citation>
    <scope>NUCLEOTIDE SEQUENCE</scope>
    <source>
        <strain evidence="2 4">CCMP2712</strain>
    </source>
</reference>
<accession>L1ISU4</accession>
<dbReference type="PANTHER" id="PTHR10910">
    <property type="entry name" value="EUKARYOTE SPECIFIC DSRNA BINDING PROTEIN"/>
    <property type="match status" value="1"/>
</dbReference>
<dbReference type="AlphaFoldDB" id="L1ISU4"/>
<feature type="non-terminal residue" evidence="2">
    <location>
        <position position="1"/>
    </location>
</feature>
<dbReference type="GO" id="GO:0003725">
    <property type="term" value="F:double-stranded RNA binding"/>
    <property type="evidence" value="ECO:0007669"/>
    <property type="project" value="TreeGrafter"/>
</dbReference>
<dbReference type="PANTHER" id="PTHR10910:SF62">
    <property type="entry name" value="AT07585P-RELATED"/>
    <property type="match status" value="1"/>
</dbReference>
<dbReference type="HOGENOM" id="CLU_1381293_0_0_1"/>
<reference evidence="3" key="3">
    <citation type="submission" date="2015-06" db="UniProtKB">
        <authorList>
            <consortium name="EnsemblProtists"/>
        </authorList>
    </citation>
    <scope>IDENTIFICATION</scope>
</reference>
<dbReference type="PROSITE" id="PS50141">
    <property type="entry name" value="A_DEAMIN_EDITASE"/>
    <property type="match status" value="1"/>
</dbReference>
<dbReference type="eggNOG" id="KOG2777">
    <property type="taxonomic scope" value="Eukaryota"/>
</dbReference>
<evidence type="ECO:0000313" key="4">
    <source>
        <dbReference type="Proteomes" id="UP000011087"/>
    </source>
</evidence>
<dbReference type="InterPro" id="IPR002466">
    <property type="entry name" value="A_deamin"/>
</dbReference>
<evidence type="ECO:0000259" key="1">
    <source>
        <dbReference type="PROSITE" id="PS50141"/>
    </source>
</evidence>
<sequence>MMSTAVRNAEKSRTSTCSFADRVARASIQEYLRVTNKTRWESSMQTVTAQMVLAAFLLHDSKDDSLLVVSLGTGTKIAAREYVLEDAEGRVVRDSHAEVLARRALQRYLYREIQKYPDGSGSIFEFHNVSSRFVLRASLTLHLYTSSQPCGNATLKRWAKPNSSLRFEGELWENNEHPRILIQAREEGQVAVLVKKDP</sequence>
<evidence type="ECO:0000313" key="2">
    <source>
        <dbReference type="EMBL" id="EKX38979.1"/>
    </source>
</evidence>
<dbReference type="Pfam" id="PF02137">
    <property type="entry name" value="A_deamin"/>
    <property type="match status" value="1"/>
</dbReference>
<dbReference type="Proteomes" id="UP000011087">
    <property type="component" value="Unassembled WGS sequence"/>
</dbReference>
<evidence type="ECO:0000313" key="3">
    <source>
        <dbReference type="EnsemblProtists" id="EKX38979"/>
    </source>
</evidence>
<dbReference type="RefSeq" id="XP_005825959.1">
    <property type="nucleotide sequence ID" value="XM_005825902.1"/>
</dbReference>
<dbReference type="GO" id="GO:0006396">
    <property type="term" value="P:RNA processing"/>
    <property type="evidence" value="ECO:0007669"/>
    <property type="project" value="InterPro"/>
</dbReference>
<dbReference type="STRING" id="905079.L1ISU4"/>
<dbReference type="EnsemblProtists" id="EKX38979">
    <property type="protein sequence ID" value="EKX38979"/>
    <property type="gene ID" value="GUITHDRAFT_165055"/>
</dbReference>
<dbReference type="GO" id="GO:0005730">
    <property type="term" value="C:nucleolus"/>
    <property type="evidence" value="ECO:0007669"/>
    <property type="project" value="TreeGrafter"/>
</dbReference>
<organism evidence="2">
    <name type="scientific">Guillardia theta (strain CCMP2712)</name>
    <name type="common">Cryptophyte</name>
    <dbReference type="NCBI Taxonomy" id="905079"/>
    <lineage>
        <taxon>Eukaryota</taxon>
        <taxon>Cryptophyceae</taxon>
        <taxon>Pyrenomonadales</taxon>
        <taxon>Geminigeraceae</taxon>
        <taxon>Guillardia</taxon>
    </lineage>
</organism>
<dbReference type="GO" id="GO:0008251">
    <property type="term" value="F:tRNA-specific adenosine deaminase activity"/>
    <property type="evidence" value="ECO:0007669"/>
    <property type="project" value="TreeGrafter"/>
</dbReference>
<dbReference type="GO" id="GO:0003726">
    <property type="term" value="F:double-stranded RNA adenosine deaminase activity"/>
    <property type="evidence" value="ECO:0007669"/>
    <property type="project" value="TreeGrafter"/>
</dbReference>
<dbReference type="PaxDb" id="55529-EKX38979"/>
<gene>
    <name evidence="2" type="ORF">GUITHDRAFT_165055</name>
</gene>
<name>L1ISU4_GUITC</name>
<dbReference type="GO" id="GO:0006382">
    <property type="term" value="P:adenosine to inosine editing"/>
    <property type="evidence" value="ECO:0007669"/>
    <property type="project" value="TreeGrafter"/>
</dbReference>
<dbReference type="GeneID" id="17295711"/>
<reference evidence="4" key="2">
    <citation type="submission" date="2012-11" db="EMBL/GenBank/DDBJ databases">
        <authorList>
            <person name="Kuo A."/>
            <person name="Curtis B.A."/>
            <person name="Tanifuji G."/>
            <person name="Burki F."/>
            <person name="Gruber A."/>
            <person name="Irimia M."/>
            <person name="Maruyama S."/>
            <person name="Arias M.C."/>
            <person name="Ball S.G."/>
            <person name="Gile G.H."/>
            <person name="Hirakawa Y."/>
            <person name="Hopkins J.F."/>
            <person name="Rensing S.A."/>
            <person name="Schmutz J."/>
            <person name="Symeonidi A."/>
            <person name="Elias M."/>
            <person name="Eveleigh R.J."/>
            <person name="Herman E.K."/>
            <person name="Klute M.J."/>
            <person name="Nakayama T."/>
            <person name="Obornik M."/>
            <person name="Reyes-Prieto A."/>
            <person name="Armbrust E.V."/>
            <person name="Aves S.J."/>
            <person name="Beiko R.G."/>
            <person name="Coutinho P."/>
            <person name="Dacks J.B."/>
            <person name="Durnford D.G."/>
            <person name="Fast N.M."/>
            <person name="Green B.R."/>
            <person name="Grisdale C."/>
            <person name="Hempe F."/>
            <person name="Henrissat B."/>
            <person name="Hoppner M.P."/>
            <person name="Ishida K.-I."/>
            <person name="Kim E."/>
            <person name="Koreny L."/>
            <person name="Kroth P.G."/>
            <person name="Liu Y."/>
            <person name="Malik S.-B."/>
            <person name="Maier U.G."/>
            <person name="McRose D."/>
            <person name="Mock T."/>
            <person name="Neilson J.A."/>
            <person name="Onodera N.T."/>
            <person name="Poole A.M."/>
            <person name="Pritham E.J."/>
            <person name="Richards T.A."/>
            <person name="Rocap G."/>
            <person name="Roy S.W."/>
            <person name="Sarai C."/>
            <person name="Schaack S."/>
            <person name="Shirato S."/>
            <person name="Slamovits C.H."/>
            <person name="Spencer D.F."/>
            <person name="Suzuki S."/>
            <person name="Worden A.Z."/>
            <person name="Zauner S."/>
            <person name="Barry K."/>
            <person name="Bell C."/>
            <person name="Bharti A.K."/>
            <person name="Crow J.A."/>
            <person name="Grimwood J."/>
            <person name="Kramer R."/>
            <person name="Lindquist E."/>
            <person name="Lucas S."/>
            <person name="Salamov A."/>
            <person name="McFadden G.I."/>
            <person name="Lane C.E."/>
            <person name="Keeling P.J."/>
            <person name="Gray M.W."/>
            <person name="Grigoriev I.V."/>
            <person name="Archibald J.M."/>
        </authorList>
    </citation>
    <scope>NUCLEOTIDE SEQUENCE</scope>
    <source>
        <strain evidence="4">CCMP2712</strain>
    </source>
</reference>